<dbReference type="Pfam" id="PF01740">
    <property type="entry name" value="STAS"/>
    <property type="match status" value="1"/>
</dbReference>
<sequence length="118" mass="12343">MSTSDLLSVEFADRPDAVLLRVRGEVDMGTAPILRGHLADAVTRGRAADPVLVDLTEVGFLASAGLALLVEFHTRCREAGRALRVLTAGGAVLRAIQVSSLDNVLSVHPTLDDALAAS</sequence>
<dbReference type="SUPFAM" id="SSF52091">
    <property type="entry name" value="SpoIIaa-like"/>
    <property type="match status" value="1"/>
</dbReference>
<protein>
    <recommendedName>
        <fullName evidence="2">Anti-sigma factor antagonist</fullName>
    </recommendedName>
</protein>
<evidence type="ECO:0000313" key="4">
    <source>
        <dbReference type="EMBL" id="PPK63102.1"/>
    </source>
</evidence>
<reference evidence="4 5" key="1">
    <citation type="submission" date="2018-02" db="EMBL/GenBank/DDBJ databases">
        <title>Genomic Encyclopedia of Archaeal and Bacterial Type Strains, Phase II (KMG-II): from individual species to whole genera.</title>
        <authorList>
            <person name="Goeker M."/>
        </authorList>
    </citation>
    <scope>NUCLEOTIDE SEQUENCE [LARGE SCALE GENOMIC DNA]</scope>
    <source>
        <strain evidence="4 5">YU 961-1</strain>
    </source>
</reference>
<dbReference type="OrthoDB" id="3576811at2"/>
<comment type="similarity">
    <text evidence="1 2">Belongs to the anti-sigma-factor antagonist family.</text>
</comment>
<evidence type="ECO:0000256" key="1">
    <source>
        <dbReference type="ARBA" id="ARBA00009013"/>
    </source>
</evidence>
<dbReference type="PANTHER" id="PTHR33495:SF2">
    <property type="entry name" value="ANTI-SIGMA FACTOR ANTAGONIST TM_1081-RELATED"/>
    <property type="match status" value="1"/>
</dbReference>
<name>A0A2S6GD16_9PSEU</name>
<proteinExistence type="inferred from homology"/>
<dbReference type="Gene3D" id="3.30.750.24">
    <property type="entry name" value="STAS domain"/>
    <property type="match status" value="1"/>
</dbReference>
<accession>A0A2S6GD16</accession>
<keyword evidence="5" id="KW-1185">Reference proteome</keyword>
<gene>
    <name evidence="4" type="ORF">CLV40_13235</name>
</gene>
<dbReference type="AlphaFoldDB" id="A0A2S6GD16"/>
<dbReference type="GO" id="GO:0043856">
    <property type="term" value="F:anti-sigma factor antagonist activity"/>
    <property type="evidence" value="ECO:0007669"/>
    <property type="project" value="InterPro"/>
</dbReference>
<evidence type="ECO:0000259" key="3">
    <source>
        <dbReference type="PROSITE" id="PS50801"/>
    </source>
</evidence>
<dbReference type="NCBIfam" id="TIGR00377">
    <property type="entry name" value="ant_ant_sig"/>
    <property type="match status" value="1"/>
</dbReference>
<dbReference type="InterPro" id="IPR036513">
    <property type="entry name" value="STAS_dom_sf"/>
</dbReference>
<evidence type="ECO:0000313" key="5">
    <source>
        <dbReference type="Proteomes" id="UP000239203"/>
    </source>
</evidence>
<dbReference type="InterPro" id="IPR002645">
    <property type="entry name" value="STAS_dom"/>
</dbReference>
<dbReference type="PROSITE" id="PS50801">
    <property type="entry name" value="STAS"/>
    <property type="match status" value="1"/>
</dbReference>
<dbReference type="CDD" id="cd07043">
    <property type="entry name" value="STAS_anti-anti-sigma_factors"/>
    <property type="match status" value="1"/>
</dbReference>
<dbReference type="RefSeq" id="WP_104483043.1">
    <property type="nucleotide sequence ID" value="NZ_CP154825.1"/>
</dbReference>
<comment type="caution">
    <text evidence="4">The sequence shown here is derived from an EMBL/GenBank/DDBJ whole genome shotgun (WGS) entry which is preliminary data.</text>
</comment>
<dbReference type="Proteomes" id="UP000239203">
    <property type="component" value="Unassembled WGS sequence"/>
</dbReference>
<feature type="domain" description="STAS" evidence="3">
    <location>
        <begin position="7"/>
        <end position="118"/>
    </location>
</feature>
<dbReference type="InterPro" id="IPR003658">
    <property type="entry name" value="Anti-sigma_ant"/>
</dbReference>
<evidence type="ECO:0000256" key="2">
    <source>
        <dbReference type="RuleBase" id="RU003749"/>
    </source>
</evidence>
<dbReference type="EMBL" id="PTIX01000032">
    <property type="protein sequence ID" value="PPK63102.1"/>
    <property type="molecule type" value="Genomic_DNA"/>
</dbReference>
<organism evidence="4 5">
    <name type="scientific">Actinokineospora auranticolor</name>
    <dbReference type="NCBI Taxonomy" id="155976"/>
    <lineage>
        <taxon>Bacteria</taxon>
        <taxon>Bacillati</taxon>
        <taxon>Actinomycetota</taxon>
        <taxon>Actinomycetes</taxon>
        <taxon>Pseudonocardiales</taxon>
        <taxon>Pseudonocardiaceae</taxon>
        <taxon>Actinokineospora</taxon>
    </lineage>
</organism>
<dbReference type="PANTHER" id="PTHR33495">
    <property type="entry name" value="ANTI-SIGMA FACTOR ANTAGONIST TM_1081-RELATED-RELATED"/>
    <property type="match status" value="1"/>
</dbReference>